<dbReference type="KEGG" id="gyu:FE374_08560"/>
<protein>
    <submittedName>
        <fullName evidence="1">DNA-binding protein</fullName>
    </submittedName>
</protein>
<dbReference type="AlphaFoldDB" id="A0A5B8C5L1"/>
<dbReference type="GO" id="GO:0003677">
    <property type="term" value="F:DNA binding"/>
    <property type="evidence" value="ECO:0007669"/>
    <property type="project" value="UniProtKB-KW"/>
</dbReference>
<dbReference type="CDD" id="cd04488">
    <property type="entry name" value="RecG_wedge_OBF"/>
    <property type="match status" value="1"/>
</dbReference>
<name>A0A5B8C5L1_9MICO</name>
<reference evidence="1 2" key="1">
    <citation type="submission" date="2019-05" db="EMBL/GenBank/DDBJ databases">
        <title>Georgenia *** sp. nov., and Georgenia *** sp. nov., isolated from the intestinal contents of plateau pika (Ochotona curzoniae) in the Qinghai-Tibet plateau of China.</title>
        <authorList>
            <person name="Tian Z."/>
        </authorList>
    </citation>
    <scope>NUCLEOTIDE SEQUENCE [LARGE SCALE GENOMIC DNA]</scope>
    <source>
        <strain evidence="1 2">Z443</strain>
    </source>
</reference>
<dbReference type="RefSeq" id="WP_139928225.1">
    <property type="nucleotide sequence ID" value="NZ_CP040915.1"/>
</dbReference>
<evidence type="ECO:0000313" key="1">
    <source>
        <dbReference type="EMBL" id="QDC24661.1"/>
    </source>
</evidence>
<dbReference type="OrthoDB" id="3268233at2"/>
<accession>A0A5B8C5L1</accession>
<sequence length="123" mass="13177">MSAFGDLLHRLTATREELDAADERRTSLARGATPCADLAPRGRAKVTGVVAALTYRPRGESPALVARVFDGSGSIDLVFLGRREVPGVDCGRRLVAEGMVTIEDGRRVMFNPDYHLLAKGPAA</sequence>
<dbReference type="Proteomes" id="UP000314616">
    <property type="component" value="Chromosome"/>
</dbReference>
<gene>
    <name evidence="1" type="ORF">FE374_08560</name>
</gene>
<keyword evidence="1" id="KW-0238">DNA-binding</keyword>
<dbReference type="EMBL" id="CP040915">
    <property type="protein sequence ID" value="QDC24661.1"/>
    <property type="molecule type" value="Genomic_DNA"/>
</dbReference>
<evidence type="ECO:0000313" key="2">
    <source>
        <dbReference type="Proteomes" id="UP000314616"/>
    </source>
</evidence>
<proteinExistence type="predicted"/>
<organism evidence="1 2">
    <name type="scientific">Georgenia yuyongxinii</name>
    <dbReference type="NCBI Taxonomy" id="2589797"/>
    <lineage>
        <taxon>Bacteria</taxon>
        <taxon>Bacillati</taxon>
        <taxon>Actinomycetota</taxon>
        <taxon>Actinomycetes</taxon>
        <taxon>Micrococcales</taxon>
        <taxon>Bogoriellaceae</taxon>
        <taxon>Georgenia</taxon>
    </lineage>
</organism>